<gene>
    <name evidence="3" type="ORF">BJP25_30530</name>
</gene>
<dbReference type="RefSeq" id="WP_075977568.1">
    <property type="nucleotide sequence ID" value="NZ_MKQR01000026.1"/>
</dbReference>
<dbReference type="EMBL" id="MKQR01000026">
    <property type="protein sequence ID" value="OLR90896.1"/>
    <property type="molecule type" value="Genomic_DNA"/>
</dbReference>
<name>A0A1Q9LFT6_9PSEU</name>
<organism evidence="3 4">
    <name type="scientific">Actinokineospora bangkokensis</name>
    <dbReference type="NCBI Taxonomy" id="1193682"/>
    <lineage>
        <taxon>Bacteria</taxon>
        <taxon>Bacillati</taxon>
        <taxon>Actinomycetota</taxon>
        <taxon>Actinomycetes</taxon>
        <taxon>Pseudonocardiales</taxon>
        <taxon>Pseudonocardiaceae</taxon>
        <taxon>Actinokineospora</taxon>
    </lineage>
</organism>
<dbReference type="Proteomes" id="UP000186040">
    <property type="component" value="Unassembled WGS sequence"/>
</dbReference>
<proteinExistence type="predicted"/>
<evidence type="ECO:0000313" key="4">
    <source>
        <dbReference type="Proteomes" id="UP000186040"/>
    </source>
</evidence>
<feature type="transmembrane region" description="Helical" evidence="2">
    <location>
        <begin position="41"/>
        <end position="63"/>
    </location>
</feature>
<protein>
    <submittedName>
        <fullName evidence="3">Uncharacterized protein</fullName>
    </submittedName>
</protein>
<sequence>MDERKIAELFEDAVPTPPPPSFGPGEVAAESARLTRRRNRVLGGTALGVLVVTGVATAALTIVPQQVSGNDSAAAAAPVTGSGNATAAPNEVPSSGEPRVLTVPTGPEAPPSNSSPETSLQGGGSGGGAGESGGTPRGCGSVDRELAAALAGELPAPTATSGSFVASPLTCPAGASSGAVAAQNGPNKGVVSILLAPAGAQLAQPPWGDRPQGTIGVVVPARSGKVLVVSQEPLAGSDAPPLDDAALRTIGEKLAAGL</sequence>
<feature type="compositionally biased region" description="Gly residues" evidence="1">
    <location>
        <begin position="121"/>
        <end position="137"/>
    </location>
</feature>
<evidence type="ECO:0000256" key="1">
    <source>
        <dbReference type="SAM" id="MobiDB-lite"/>
    </source>
</evidence>
<keyword evidence="4" id="KW-1185">Reference proteome</keyword>
<feature type="region of interest" description="Disordered" evidence="1">
    <location>
        <begin position="1"/>
        <end position="31"/>
    </location>
</feature>
<dbReference type="AlphaFoldDB" id="A0A1Q9LFT6"/>
<evidence type="ECO:0000313" key="3">
    <source>
        <dbReference type="EMBL" id="OLR90896.1"/>
    </source>
</evidence>
<feature type="compositionally biased region" description="Polar residues" evidence="1">
    <location>
        <begin position="111"/>
        <end position="120"/>
    </location>
</feature>
<dbReference type="OrthoDB" id="3698019at2"/>
<comment type="caution">
    <text evidence="3">The sequence shown here is derived from an EMBL/GenBank/DDBJ whole genome shotgun (WGS) entry which is preliminary data.</text>
</comment>
<keyword evidence="2" id="KW-0472">Membrane</keyword>
<keyword evidence="2" id="KW-0812">Transmembrane</keyword>
<feature type="region of interest" description="Disordered" evidence="1">
    <location>
        <begin position="74"/>
        <end position="141"/>
    </location>
</feature>
<accession>A0A1Q9LFT6</accession>
<reference evidence="3 4" key="1">
    <citation type="submission" date="2016-10" db="EMBL/GenBank/DDBJ databases">
        <title>The Draft Genome Sequence of Actinokineospora bangkokensis 44EHWT reveals the biosynthetic pathway of antifungal compounds Thailandins with unusual extender unit butylmalonyl-CoA.</title>
        <authorList>
            <person name="Greule A."/>
            <person name="Intra B."/>
            <person name="Flemming S."/>
            <person name="Rommel M.G."/>
            <person name="Panbangred W."/>
            <person name="Bechthold A."/>
        </authorList>
    </citation>
    <scope>NUCLEOTIDE SEQUENCE [LARGE SCALE GENOMIC DNA]</scope>
    <source>
        <strain evidence="3 4">44EHW</strain>
    </source>
</reference>
<keyword evidence="2" id="KW-1133">Transmembrane helix</keyword>
<evidence type="ECO:0000256" key="2">
    <source>
        <dbReference type="SAM" id="Phobius"/>
    </source>
</evidence>
<dbReference type="STRING" id="1193682.BJP25_30530"/>